<dbReference type="Proteomes" id="UP000019276">
    <property type="component" value="Unassembled WGS sequence"/>
</dbReference>
<dbReference type="NCBIfam" id="TIGR00013">
    <property type="entry name" value="taut"/>
    <property type="match status" value="1"/>
</dbReference>
<dbReference type="AlphaFoldDB" id="W7R2B5"/>
<dbReference type="GO" id="GO:0016853">
    <property type="term" value="F:isomerase activity"/>
    <property type="evidence" value="ECO:0007669"/>
    <property type="project" value="UniProtKB-UniRule"/>
</dbReference>
<dbReference type="EMBL" id="ARZY01000003">
    <property type="protein sequence ID" value="EWH11775.1"/>
    <property type="molecule type" value="Genomic_DNA"/>
</dbReference>
<dbReference type="eggNOG" id="COG1942">
    <property type="taxonomic scope" value="Bacteria"/>
</dbReference>
<evidence type="ECO:0000256" key="2">
    <source>
        <dbReference type="ARBA" id="ARBA00023235"/>
    </source>
</evidence>
<dbReference type="InterPro" id="IPR004370">
    <property type="entry name" value="4-OT-like_dom"/>
</dbReference>
<feature type="domain" description="4-oxalocrotonate tautomerase-like" evidence="5">
    <location>
        <begin position="2"/>
        <end position="57"/>
    </location>
</feature>
<name>W7R2B5_9ALTE</name>
<feature type="active site" description="Proton acceptor; via imino nitrogen" evidence="3">
    <location>
        <position position="2"/>
    </location>
</feature>
<comment type="similarity">
    <text evidence="1 4">Belongs to the 4-oxalocrotonate tautomerase family.</text>
</comment>
<organism evidence="6 7">
    <name type="scientific">Catenovulum agarivorans DS-2</name>
    <dbReference type="NCBI Taxonomy" id="1328313"/>
    <lineage>
        <taxon>Bacteria</taxon>
        <taxon>Pseudomonadati</taxon>
        <taxon>Pseudomonadota</taxon>
        <taxon>Gammaproteobacteria</taxon>
        <taxon>Alteromonadales</taxon>
        <taxon>Alteromonadaceae</taxon>
        <taxon>Catenovulum</taxon>
    </lineage>
</organism>
<dbReference type="PATRIC" id="fig|1328313.3.peg.642"/>
<dbReference type="RefSeq" id="WP_035013153.1">
    <property type="nucleotide sequence ID" value="NZ_ARZY01000003.1"/>
</dbReference>
<evidence type="ECO:0000256" key="4">
    <source>
        <dbReference type="RuleBase" id="RU362032"/>
    </source>
</evidence>
<proteinExistence type="inferred from homology"/>
<dbReference type="SUPFAM" id="SSF55331">
    <property type="entry name" value="Tautomerase/MIF"/>
    <property type="match status" value="1"/>
</dbReference>
<keyword evidence="2 4" id="KW-0413">Isomerase</keyword>
<dbReference type="STRING" id="1328313.DS2_03090"/>
<evidence type="ECO:0000256" key="3">
    <source>
        <dbReference type="PIRSR" id="PIRSR618191-1"/>
    </source>
</evidence>
<comment type="caution">
    <text evidence="6">The sequence shown here is derived from an EMBL/GenBank/DDBJ whole genome shotgun (WGS) entry which is preliminary data.</text>
</comment>
<gene>
    <name evidence="6" type="ORF">DS2_03090</name>
</gene>
<sequence length="68" mass="7589">MPIVTIQVTDEGVSKAQKAELIKRSTEMLSQVLDKDPQTTFVVIEEVNLDNWGVAGLPALAFREKFNK</sequence>
<dbReference type="PANTHER" id="PTHR35530">
    <property type="entry name" value="TAUTOMERASE-RELATED"/>
    <property type="match status" value="1"/>
</dbReference>
<evidence type="ECO:0000259" key="5">
    <source>
        <dbReference type="Pfam" id="PF01361"/>
    </source>
</evidence>
<evidence type="ECO:0000313" key="6">
    <source>
        <dbReference type="EMBL" id="EWH11775.1"/>
    </source>
</evidence>
<keyword evidence="7" id="KW-1185">Reference proteome</keyword>
<dbReference type="EC" id="5.3.2.-" evidence="4"/>
<dbReference type="InterPro" id="IPR018191">
    <property type="entry name" value="4-OT"/>
</dbReference>
<dbReference type="PANTHER" id="PTHR35530:SF1">
    <property type="entry name" value="2-HYDROXYMUCONATE TAUTOMERASE"/>
    <property type="match status" value="1"/>
</dbReference>
<accession>W7R2B5</accession>
<dbReference type="InterPro" id="IPR014347">
    <property type="entry name" value="Tautomerase/MIF_sf"/>
</dbReference>
<protein>
    <recommendedName>
        <fullName evidence="4">Tautomerase</fullName>
        <ecNumber evidence="4">5.3.2.-</ecNumber>
    </recommendedName>
</protein>
<evidence type="ECO:0000256" key="1">
    <source>
        <dbReference type="ARBA" id="ARBA00006723"/>
    </source>
</evidence>
<dbReference type="OrthoDB" id="9799841at2"/>
<dbReference type="Pfam" id="PF01361">
    <property type="entry name" value="Tautomerase"/>
    <property type="match status" value="1"/>
</dbReference>
<evidence type="ECO:0000313" key="7">
    <source>
        <dbReference type="Proteomes" id="UP000019276"/>
    </source>
</evidence>
<reference evidence="6 7" key="1">
    <citation type="journal article" date="2014" name="Genome Announc.">
        <title>Draft Genome Sequence of the Agar-Degrading Bacterium Catenovulum sp. Strain DS-2, Isolated from Intestines of Haliotis diversicolor.</title>
        <authorList>
            <person name="Shan D."/>
            <person name="Li X."/>
            <person name="Gu Z."/>
            <person name="Wei G."/>
            <person name="Gao Z."/>
            <person name="Shao Z."/>
        </authorList>
    </citation>
    <scope>NUCLEOTIDE SEQUENCE [LARGE SCALE GENOMIC DNA]</scope>
    <source>
        <strain evidence="6 7">DS-2</strain>
    </source>
</reference>
<dbReference type="Gene3D" id="3.30.429.10">
    <property type="entry name" value="Macrophage Migration Inhibitory Factor"/>
    <property type="match status" value="1"/>
</dbReference>